<proteinExistence type="predicted"/>
<evidence type="ECO:0000313" key="4">
    <source>
        <dbReference type="Proteomes" id="UP000827892"/>
    </source>
</evidence>
<keyword evidence="2" id="KW-0472">Membrane</keyword>
<dbReference type="Proteomes" id="UP000827892">
    <property type="component" value="Chromosome III"/>
</dbReference>
<keyword evidence="2" id="KW-1133">Transmembrane helix</keyword>
<keyword evidence="2" id="KW-0812">Transmembrane</keyword>
<feature type="transmembrane region" description="Helical" evidence="2">
    <location>
        <begin position="120"/>
        <end position="141"/>
    </location>
</feature>
<evidence type="ECO:0000256" key="2">
    <source>
        <dbReference type="SAM" id="Phobius"/>
    </source>
</evidence>
<feature type="region of interest" description="Disordered" evidence="1">
    <location>
        <begin position="1"/>
        <end position="27"/>
    </location>
</feature>
<feature type="compositionally biased region" description="Basic and acidic residues" evidence="1">
    <location>
        <begin position="14"/>
        <end position="23"/>
    </location>
</feature>
<name>A0AAE9DG74_CAEBR</name>
<dbReference type="EMBL" id="CP090893">
    <property type="protein sequence ID" value="ULU03288.1"/>
    <property type="molecule type" value="Genomic_DNA"/>
</dbReference>
<organism evidence="3 4">
    <name type="scientific">Caenorhabditis briggsae</name>
    <dbReference type="NCBI Taxonomy" id="6238"/>
    <lineage>
        <taxon>Eukaryota</taxon>
        <taxon>Metazoa</taxon>
        <taxon>Ecdysozoa</taxon>
        <taxon>Nematoda</taxon>
        <taxon>Chromadorea</taxon>
        <taxon>Rhabditida</taxon>
        <taxon>Rhabditina</taxon>
        <taxon>Rhabditomorpha</taxon>
        <taxon>Rhabditoidea</taxon>
        <taxon>Rhabditidae</taxon>
        <taxon>Peloderinae</taxon>
        <taxon>Caenorhabditis</taxon>
    </lineage>
</organism>
<reference evidence="3 4" key="1">
    <citation type="submission" date="2022-05" db="EMBL/GenBank/DDBJ databases">
        <title>Chromosome-level reference genomes for two strains of Caenorhabditis briggsae: an improved platform for comparative genomics.</title>
        <authorList>
            <person name="Stevens L."/>
            <person name="Andersen E.C."/>
        </authorList>
    </citation>
    <scope>NUCLEOTIDE SEQUENCE [LARGE SCALE GENOMIC DNA]</scope>
    <source>
        <strain evidence="3">QX1410_ONT</strain>
        <tissue evidence="3">Whole-organism</tissue>
    </source>
</reference>
<protein>
    <submittedName>
        <fullName evidence="3">Uncharacterized protein</fullName>
    </submittedName>
</protein>
<evidence type="ECO:0000256" key="1">
    <source>
        <dbReference type="SAM" id="MobiDB-lite"/>
    </source>
</evidence>
<sequence>MSETPKKSSSPSKNDGKTDDYKKAVAKQRRLKKLRQMKIKDRAGDVVVSDVSDVDVQGDGEEESQDAWLNDLLKADGDAPSASNSPSSEKAAPGTKLVSMETTEETLASKICAFTSENSFLLKTLLGVGIVTVALTIFARLRK</sequence>
<evidence type="ECO:0000313" key="3">
    <source>
        <dbReference type="EMBL" id="ULU03288.1"/>
    </source>
</evidence>
<dbReference type="AlphaFoldDB" id="A0AAE9DG74"/>
<feature type="region of interest" description="Disordered" evidence="1">
    <location>
        <begin position="71"/>
        <end position="96"/>
    </location>
</feature>
<accession>A0AAE9DG74</accession>
<gene>
    <name evidence="3" type="ORF">L3Y34_002689</name>
</gene>